<evidence type="ECO:0000313" key="3">
    <source>
        <dbReference type="EMBL" id="CAB4186838.1"/>
    </source>
</evidence>
<evidence type="ECO:0000313" key="4">
    <source>
        <dbReference type="EMBL" id="CAB4221558.1"/>
    </source>
</evidence>
<evidence type="ECO:0000313" key="1">
    <source>
        <dbReference type="EMBL" id="CAB4163828.1"/>
    </source>
</evidence>
<sequence>MNERIKELAEQAEDWADNQNFYESDYRDYLMEKFAKLIIQECADFVAAGEFGDSGTAKELKEHFGVEE</sequence>
<proteinExistence type="predicted"/>
<accession>A0A6J5P3C5</accession>
<protein>
    <submittedName>
        <fullName evidence="1">Uncharacterized protein</fullName>
    </submittedName>
</protein>
<dbReference type="EMBL" id="LR797099">
    <property type="protein sequence ID" value="CAB4186838.1"/>
    <property type="molecule type" value="Genomic_DNA"/>
</dbReference>
<gene>
    <name evidence="3" type="ORF">UFOVP1146_184</name>
    <name evidence="4" type="ORF">UFOVP1638_381</name>
    <name evidence="1" type="ORF">UFOVP812_97</name>
    <name evidence="2" type="ORF">UFOVP818_46</name>
</gene>
<reference evidence="1" key="1">
    <citation type="submission" date="2020-04" db="EMBL/GenBank/DDBJ databases">
        <authorList>
            <person name="Chiriac C."/>
            <person name="Salcher M."/>
            <person name="Ghai R."/>
            <person name="Kavagutti S V."/>
        </authorList>
    </citation>
    <scope>NUCLEOTIDE SEQUENCE</scope>
</reference>
<name>A0A6J5P3C5_9CAUD</name>
<organism evidence="1">
    <name type="scientific">uncultured Caudovirales phage</name>
    <dbReference type="NCBI Taxonomy" id="2100421"/>
    <lineage>
        <taxon>Viruses</taxon>
        <taxon>Duplodnaviria</taxon>
        <taxon>Heunggongvirae</taxon>
        <taxon>Uroviricota</taxon>
        <taxon>Caudoviricetes</taxon>
        <taxon>Peduoviridae</taxon>
        <taxon>Maltschvirus</taxon>
        <taxon>Maltschvirus maltsch</taxon>
    </lineage>
</organism>
<dbReference type="EMBL" id="LR796776">
    <property type="protein sequence ID" value="CAB4165495.1"/>
    <property type="molecule type" value="Genomic_DNA"/>
</dbReference>
<evidence type="ECO:0000313" key="2">
    <source>
        <dbReference type="EMBL" id="CAB4165495.1"/>
    </source>
</evidence>
<dbReference type="EMBL" id="LR796758">
    <property type="protein sequence ID" value="CAB4163828.1"/>
    <property type="molecule type" value="Genomic_DNA"/>
</dbReference>
<dbReference type="EMBL" id="LR797502">
    <property type="protein sequence ID" value="CAB4221558.1"/>
    <property type="molecule type" value="Genomic_DNA"/>
</dbReference>